<keyword evidence="2" id="KW-0378">Hydrolase</keyword>
<evidence type="ECO:0000313" key="6">
    <source>
        <dbReference type="EMBL" id="KKP59722.1"/>
    </source>
</evidence>
<dbReference type="InterPro" id="IPR002421">
    <property type="entry name" value="5-3_exonuclease"/>
</dbReference>
<evidence type="ECO:0000256" key="1">
    <source>
        <dbReference type="ARBA" id="ARBA00022722"/>
    </source>
</evidence>
<dbReference type="GO" id="GO:0003677">
    <property type="term" value="F:DNA binding"/>
    <property type="evidence" value="ECO:0007669"/>
    <property type="project" value="UniProtKB-KW"/>
</dbReference>
<dbReference type="InterPro" id="IPR029060">
    <property type="entry name" value="PIN-like_dom_sf"/>
</dbReference>
<dbReference type="FunFam" id="1.10.150.20:FF:000003">
    <property type="entry name" value="DNA polymerase I"/>
    <property type="match status" value="1"/>
</dbReference>
<dbReference type="PANTHER" id="PTHR42646">
    <property type="entry name" value="FLAP ENDONUCLEASE XNI"/>
    <property type="match status" value="1"/>
</dbReference>
<dbReference type="PATRIC" id="fig|1618434.3.peg.266"/>
<dbReference type="SUPFAM" id="SSF88723">
    <property type="entry name" value="PIN domain-like"/>
    <property type="match status" value="1"/>
</dbReference>
<dbReference type="Pfam" id="PF02739">
    <property type="entry name" value="5_3_exonuc_N"/>
    <property type="match status" value="1"/>
</dbReference>
<dbReference type="STRING" id="1618434.UR52_C0004G0007"/>
<dbReference type="Proteomes" id="UP000034176">
    <property type="component" value="Unassembled WGS sequence"/>
</dbReference>
<dbReference type="CDD" id="cd09859">
    <property type="entry name" value="PIN_53EXO"/>
    <property type="match status" value="1"/>
</dbReference>
<protein>
    <submittedName>
        <fullName evidence="6">Polymerase protein</fullName>
    </submittedName>
</protein>
<dbReference type="InterPro" id="IPR038969">
    <property type="entry name" value="FEN"/>
</dbReference>
<dbReference type="SUPFAM" id="SSF47807">
    <property type="entry name" value="5' to 3' exonuclease, C-terminal subdomain"/>
    <property type="match status" value="1"/>
</dbReference>
<evidence type="ECO:0000256" key="3">
    <source>
        <dbReference type="ARBA" id="ARBA00022839"/>
    </source>
</evidence>
<dbReference type="SMART" id="SM00279">
    <property type="entry name" value="HhH2"/>
    <property type="match status" value="1"/>
</dbReference>
<dbReference type="InterPro" id="IPR036279">
    <property type="entry name" value="5-3_exonuclease_C_sf"/>
</dbReference>
<feature type="domain" description="5'-3' exonuclease" evidence="5">
    <location>
        <begin position="2"/>
        <end position="271"/>
    </location>
</feature>
<keyword evidence="4" id="KW-0238">DNA-binding</keyword>
<evidence type="ECO:0000256" key="2">
    <source>
        <dbReference type="ARBA" id="ARBA00022801"/>
    </source>
</evidence>
<organism evidence="6 7">
    <name type="scientific">Candidatus Gottesmanbacteria bacterium GW2011_GWA1_34_13</name>
    <dbReference type="NCBI Taxonomy" id="1618434"/>
    <lineage>
        <taxon>Bacteria</taxon>
        <taxon>Candidatus Gottesmaniibacteriota</taxon>
    </lineage>
</organism>
<dbReference type="GO" id="GO:0017108">
    <property type="term" value="F:5'-flap endonuclease activity"/>
    <property type="evidence" value="ECO:0007669"/>
    <property type="project" value="InterPro"/>
</dbReference>
<dbReference type="PANTHER" id="PTHR42646:SF2">
    <property type="entry name" value="5'-3' EXONUCLEASE FAMILY PROTEIN"/>
    <property type="match status" value="1"/>
</dbReference>
<comment type="caution">
    <text evidence="6">The sequence shown here is derived from an EMBL/GenBank/DDBJ whole genome shotgun (WGS) entry which is preliminary data.</text>
</comment>
<dbReference type="EMBL" id="LBPN01000004">
    <property type="protein sequence ID" value="KKP59722.1"/>
    <property type="molecule type" value="Genomic_DNA"/>
</dbReference>
<evidence type="ECO:0000259" key="5">
    <source>
        <dbReference type="SMART" id="SM00475"/>
    </source>
</evidence>
<keyword evidence="1" id="KW-0540">Nuclease</keyword>
<dbReference type="SMART" id="SM00475">
    <property type="entry name" value="53EXOc"/>
    <property type="match status" value="1"/>
</dbReference>
<dbReference type="Gene3D" id="3.40.50.1010">
    <property type="entry name" value="5'-nuclease"/>
    <property type="match status" value="1"/>
</dbReference>
<dbReference type="InterPro" id="IPR020046">
    <property type="entry name" value="5-3_exonucl_a-hlix_arch_N"/>
</dbReference>
<dbReference type="InterPro" id="IPR020045">
    <property type="entry name" value="DNA_polI_H3TH"/>
</dbReference>
<dbReference type="CDD" id="cd09898">
    <property type="entry name" value="H3TH_53EXO"/>
    <property type="match status" value="1"/>
</dbReference>
<accession>A0A0G0DX49</accession>
<gene>
    <name evidence="6" type="ORF">UR52_C0004G0007</name>
</gene>
<dbReference type="Pfam" id="PF01367">
    <property type="entry name" value="5_3_exonuc"/>
    <property type="match status" value="1"/>
</dbReference>
<dbReference type="GO" id="GO:0008409">
    <property type="term" value="F:5'-3' exonuclease activity"/>
    <property type="evidence" value="ECO:0007669"/>
    <property type="project" value="InterPro"/>
</dbReference>
<sequence length="322" mass="36374">MNKLIIIDGNAILHRAFHALPPLTNSKGEYTNAIYGFVSILFKVIEDLKPTHLAVTFDRKKPTFRKKMYRDYQAKRPEMDVNLVPQISKVHQVLESMKVSIYERDGFEADDVIATLAKQALEKRKNKTSDECEIDQIIIVTGDRDLLQLVNENVKLFMPVKGLSEGKIFGEQETIERMGVKPDLIPDFKALAGDNSDNYPGVAGIGPKTAVTLIKQFGTIDSIYKNLDKIENDNIKLKLIKDKKNAMMSHKLATVVDNVAIKFDLKKSQAHDLATQEAIKLFGDLGFKTHLKRLLNMGKVRTNDDTIKPGTKKDSEKQMELF</sequence>
<dbReference type="InterPro" id="IPR008918">
    <property type="entry name" value="HhH2"/>
</dbReference>
<dbReference type="GO" id="GO:0033567">
    <property type="term" value="P:DNA replication, Okazaki fragment processing"/>
    <property type="evidence" value="ECO:0007669"/>
    <property type="project" value="InterPro"/>
</dbReference>
<evidence type="ECO:0000256" key="4">
    <source>
        <dbReference type="ARBA" id="ARBA00023125"/>
    </source>
</evidence>
<keyword evidence="3" id="KW-0269">Exonuclease</keyword>
<dbReference type="FunFam" id="3.40.50.1010:FF:000001">
    <property type="entry name" value="DNA polymerase I"/>
    <property type="match status" value="1"/>
</dbReference>
<evidence type="ECO:0000313" key="7">
    <source>
        <dbReference type="Proteomes" id="UP000034176"/>
    </source>
</evidence>
<name>A0A0G0DX49_9BACT</name>
<reference evidence="6 7" key="1">
    <citation type="journal article" date="2015" name="Nature">
        <title>rRNA introns, odd ribosomes, and small enigmatic genomes across a large radiation of phyla.</title>
        <authorList>
            <person name="Brown C.T."/>
            <person name="Hug L.A."/>
            <person name="Thomas B.C."/>
            <person name="Sharon I."/>
            <person name="Castelle C.J."/>
            <person name="Singh A."/>
            <person name="Wilkins M.J."/>
            <person name="Williams K.H."/>
            <person name="Banfield J.F."/>
        </authorList>
    </citation>
    <scope>NUCLEOTIDE SEQUENCE [LARGE SCALE GENOMIC DNA]</scope>
</reference>
<dbReference type="AlphaFoldDB" id="A0A0G0DX49"/>
<dbReference type="Gene3D" id="1.10.150.20">
    <property type="entry name" value="5' to 3' exonuclease, C-terminal subdomain"/>
    <property type="match status" value="1"/>
</dbReference>
<proteinExistence type="predicted"/>